<sequence length="308" mass="32903">MRKITRRTVLTGVGSVALGTGAVITNAKSNNGSTSDDTTVRIKKDDSIATSERCRLPQATIDAAGLEPGHQVRLSYDGAPAVFTVDSSDDKFGYVSSGGRDRLGVSGGSFEVNIDPMVVDPSLDEKTAAEEGGFLEGLTDHGTSDLIALAPHGGYIEWGTDSQARHISDQLEATAWYSAGWWPGGGAYRRWHVTSTDIHPRSFPVLDDISDRGFDYAVSFHGWSESHVAVGGGAPDGLREDIRDGISDIVDCEVRLASEGPRDGDSPENIVNWLTASGSDGVQIEQPWSVRENHTIGVADTVVDIFNE</sequence>
<dbReference type="InterPro" id="IPR008585">
    <property type="entry name" value="Gamma_PGA_hydro"/>
</dbReference>
<dbReference type="Gene3D" id="3.40.630.100">
    <property type="entry name" value="Poly-gamma-glutamate hydrolase, zinc-binding motif"/>
    <property type="match status" value="1"/>
</dbReference>
<proteinExistence type="predicted"/>
<evidence type="ECO:0000313" key="2">
    <source>
        <dbReference type="Proteomes" id="UP001253439"/>
    </source>
</evidence>
<protein>
    <submittedName>
        <fullName evidence="1">Poly-gamma-glutamate hydrolase family protein</fullName>
    </submittedName>
</protein>
<name>A0AAE4EZV5_9EURY</name>
<gene>
    <name evidence="1" type="ORF">NDI54_14205</name>
</gene>
<dbReference type="AlphaFoldDB" id="A0AAE4EZV5"/>
<keyword evidence="1" id="KW-0378">Hydrolase</keyword>
<dbReference type="Pfam" id="PF05908">
    <property type="entry name" value="Gamma_PGA_hydro"/>
    <property type="match status" value="1"/>
</dbReference>
<dbReference type="RefSeq" id="WP_310897110.1">
    <property type="nucleotide sequence ID" value="NZ_JAMQOM010000005.1"/>
</dbReference>
<organism evidence="1 2">
    <name type="scientific">Haloarcula terrestris</name>
    <dbReference type="NCBI Taxonomy" id="2950533"/>
    <lineage>
        <taxon>Archaea</taxon>
        <taxon>Methanobacteriati</taxon>
        <taxon>Methanobacteriota</taxon>
        <taxon>Stenosarchaea group</taxon>
        <taxon>Halobacteria</taxon>
        <taxon>Halobacteriales</taxon>
        <taxon>Haloarculaceae</taxon>
        <taxon>Haloarcula</taxon>
    </lineage>
</organism>
<dbReference type="EMBL" id="JAMQOM010000005">
    <property type="protein sequence ID" value="MDS0222494.1"/>
    <property type="molecule type" value="Genomic_DNA"/>
</dbReference>
<dbReference type="Proteomes" id="UP001253439">
    <property type="component" value="Unassembled WGS sequence"/>
</dbReference>
<dbReference type="InterPro" id="IPR038128">
    <property type="entry name" value="Gamma_PGA_hydro_sf"/>
</dbReference>
<dbReference type="GO" id="GO:0016787">
    <property type="term" value="F:hydrolase activity"/>
    <property type="evidence" value="ECO:0007669"/>
    <property type="project" value="UniProtKB-KW"/>
</dbReference>
<comment type="caution">
    <text evidence="1">The sequence shown here is derived from an EMBL/GenBank/DDBJ whole genome shotgun (WGS) entry which is preliminary data.</text>
</comment>
<reference evidence="1 2" key="1">
    <citation type="submission" date="2022-06" db="EMBL/GenBank/DDBJ databases">
        <title>Haloarcula sp. a new haloarchaeum isolate from saline soil.</title>
        <authorList>
            <person name="Strakova D."/>
            <person name="Galisteo C."/>
            <person name="Sanchez-Porro C."/>
            <person name="Ventosa A."/>
        </authorList>
    </citation>
    <scope>NUCLEOTIDE SEQUENCE [LARGE SCALE GENOMIC DNA]</scope>
    <source>
        <strain evidence="1 2">S1AR25-5A</strain>
    </source>
</reference>
<keyword evidence="2" id="KW-1185">Reference proteome</keyword>
<evidence type="ECO:0000313" key="1">
    <source>
        <dbReference type="EMBL" id="MDS0222494.1"/>
    </source>
</evidence>
<accession>A0AAE4EZV5</accession>